<protein>
    <submittedName>
        <fullName evidence="1">Uncharacterized protein</fullName>
    </submittedName>
</protein>
<sequence length="66" mass="7363">MSRLQVYLQRRHFVDPQSPQTNLQTVHRLSAAAGGERDDYLALFGPQVCAVEATLVKRTPITAALR</sequence>
<name>N6TVR8_DENPD</name>
<dbReference type="AlphaFoldDB" id="N6TVR8"/>
<dbReference type="HOGENOM" id="CLU_2833793_0_0_1"/>
<organism evidence="1">
    <name type="scientific">Dendroctonus ponderosae</name>
    <name type="common">Mountain pine beetle</name>
    <dbReference type="NCBI Taxonomy" id="77166"/>
    <lineage>
        <taxon>Eukaryota</taxon>
        <taxon>Metazoa</taxon>
        <taxon>Ecdysozoa</taxon>
        <taxon>Arthropoda</taxon>
        <taxon>Hexapoda</taxon>
        <taxon>Insecta</taxon>
        <taxon>Pterygota</taxon>
        <taxon>Neoptera</taxon>
        <taxon>Endopterygota</taxon>
        <taxon>Coleoptera</taxon>
        <taxon>Polyphaga</taxon>
        <taxon>Cucujiformia</taxon>
        <taxon>Curculionidae</taxon>
        <taxon>Scolytinae</taxon>
        <taxon>Dendroctonus</taxon>
    </lineage>
</organism>
<accession>N6TVR8</accession>
<proteinExistence type="predicted"/>
<evidence type="ECO:0000313" key="1">
    <source>
        <dbReference type="EMBL" id="ENN72486.1"/>
    </source>
</evidence>
<gene>
    <name evidence="1" type="ORF">YQE_10827</name>
</gene>
<dbReference type="EMBL" id="KB741216">
    <property type="protein sequence ID" value="ENN72486.1"/>
    <property type="molecule type" value="Genomic_DNA"/>
</dbReference>
<feature type="non-terminal residue" evidence="1">
    <location>
        <position position="1"/>
    </location>
</feature>
<reference evidence="1" key="1">
    <citation type="journal article" date="2013" name="Genome Biol.">
        <title>Draft genome of the mountain pine beetle, Dendroctonus ponderosae Hopkins, a major forest pest.</title>
        <authorList>
            <person name="Keeling C.I."/>
            <person name="Yuen M.M."/>
            <person name="Liao N.Y."/>
            <person name="Docking T.R."/>
            <person name="Chan S.K."/>
            <person name="Taylor G.A."/>
            <person name="Palmquist D.L."/>
            <person name="Jackman S.D."/>
            <person name="Nguyen A."/>
            <person name="Li M."/>
            <person name="Henderson H."/>
            <person name="Janes J.K."/>
            <person name="Zhao Y."/>
            <person name="Pandoh P."/>
            <person name="Moore R."/>
            <person name="Sperling F.A."/>
            <person name="Huber D.P."/>
            <person name="Birol I."/>
            <person name="Jones S.J."/>
            <person name="Bohlmann J."/>
        </authorList>
    </citation>
    <scope>NUCLEOTIDE SEQUENCE</scope>
</reference>